<comment type="similarity">
    <text evidence="2">Belongs to the peptidase M20 family.</text>
</comment>
<evidence type="ECO:0000256" key="4">
    <source>
        <dbReference type="ARBA" id="ARBA00022723"/>
    </source>
</evidence>
<organism evidence="8 9">
    <name type="scientific">Bordetella genomosp. 10</name>
    <dbReference type="NCBI Taxonomy" id="1416804"/>
    <lineage>
        <taxon>Bacteria</taxon>
        <taxon>Pseudomonadati</taxon>
        <taxon>Pseudomonadota</taxon>
        <taxon>Betaproteobacteria</taxon>
        <taxon>Burkholderiales</taxon>
        <taxon>Alcaligenaceae</taxon>
        <taxon>Bordetella</taxon>
    </lineage>
</organism>
<evidence type="ECO:0000256" key="5">
    <source>
        <dbReference type="ARBA" id="ARBA00022801"/>
    </source>
</evidence>
<keyword evidence="6" id="KW-0464">Manganese</keyword>
<reference evidence="9" key="1">
    <citation type="submission" date="2017-05" db="EMBL/GenBank/DDBJ databases">
        <title>Complete and WGS of Bordetella genogroups.</title>
        <authorList>
            <person name="Spilker T."/>
            <person name="Lipuma J."/>
        </authorList>
    </citation>
    <scope>NUCLEOTIDE SEQUENCE [LARGE SCALE GENOMIC DNA]</scope>
    <source>
        <strain evidence="9">AU16122</strain>
    </source>
</reference>
<dbReference type="EMBL" id="NEVM01000001">
    <property type="protein sequence ID" value="OZI38199.1"/>
    <property type="molecule type" value="Genomic_DNA"/>
</dbReference>
<dbReference type="InterPro" id="IPR036264">
    <property type="entry name" value="Bact_exopeptidase_dim_dom"/>
</dbReference>
<comment type="cofactor">
    <cofactor evidence="7">
        <name>Zn(2+)</name>
        <dbReference type="ChEBI" id="CHEBI:29105"/>
    </cofactor>
    <text evidence="7">Binds 2 Zn(2+) ions per subunit.</text>
</comment>
<proteinExistence type="inferred from homology"/>
<dbReference type="GO" id="GO:0046872">
    <property type="term" value="F:metal ion binding"/>
    <property type="evidence" value="ECO:0007669"/>
    <property type="project" value="UniProtKB-KW"/>
</dbReference>
<comment type="caution">
    <text evidence="8">The sequence shown here is derived from an EMBL/GenBank/DDBJ whole genome shotgun (WGS) entry which is preliminary data.</text>
</comment>
<feature type="binding site" evidence="7">
    <location>
        <position position="92"/>
    </location>
    <ligand>
        <name>Zn(2+)</name>
        <dbReference type="ChEBI" id="CHEBI:29105"/>
        <label>2</label>
    </ligand>
</feature>
<protein>
    <submittedName>
        <fullName evidence="8">Zn-dependent hydrolase</fullName>
    </submittedName>
</protein>
<dbReference type="GO" id="GO:0016813">
    <property type="term" value="F:hydrolase activity, acting on carbon-nitrogen (but not peptide) bonds, in linear amidines"/>
    <property type="evidence" value="ECO:0007669"/>
    <property type="project" value="InterPro"/>
</dbReference>
<keyword evidence="4 7" id="KW-0479">Metal-binding</keyword>
<evidence type="ECO:0000256" key="6">
    <source>
        <dbReference type="ARBA" id="ARBA00023211"/>
    </source>
</evidence>
<dbReference type="Gene3D" id="3.30.70.360">
    <property type="match status" value="1"/>
</dbReference>
<dbReference type="SUPFAM" id="SSF53187">
    <property type="entry name" value="Zn-dependent exopeptidases"/>
    <property type="match status" value="1"/>
</dbReference>
<comment type="subunit">
    <text evidence="3">Homodimer.</text>
</comment>
<dbReference type="Gene3D" id="3.40.630.10">
    <property type="entry name" value="Zn peptidases"/>
    <property type="match status" value="1"/>
</dbReference>
<dbReference type="AlphaFoldDB" id="A0A261SL84"/>
<feature type="binding site" evidence="7">
    <location>
        <position position="390"/>
    </location>
    <ligand>
        <name>Zn(2+)</name>
        <dbReference type="ChEBI" id="CHEBI:29105"/>
        <label>2</label>
    </ligand>
</feature>
<dbReference type="RefSeq" id="WP_094852300.1">
    <property type="nucleotide sequence ID" value="NZ_NEVM01000001.1"/>
</dbReference>
<sequence>MSPDPDMKLAARLFDALRAATTDGVGVTRDAYGRGEQIAHDMVAESARLHGLETRVDGSGNLYLTLPGRDRAGPARMTGSHLDSVPVGGNFDGAAGVIAGLAVLAGWRAGGYVPDVDVTVMGIRAEESTWFPYSYLGSKAAFGVVENTVLDLKRSDTGLTLRRHLAGLGLDPEGYGAPALSAAGIERFVELHIEQGPHLVDAGVPVGIVTGIRGSFRYRDMRWLGKYAHSGAVGRDKRSDAVRAAALWMSEIDTAWEMLDEMGKDLVVTVGKVATNPAQHAFSKVAGELDCCIDVRSISREVLDRYDEILHDRAENVAHRTSTRVAFGARTGSEPAVMDAGLVDGLDACARRRGIPALRMPSGAGHDAAVFANQGVKTAMIFLRNENGSHNPDEAMDLGDFALGARLLADILADDAPRRKSIGEK</sequence>
<dbReference type="PANTHER" id="PTHR32494">
    <property type="entry name" value="ALLANTOATE DEIMINASE-RELATED"/>
    <property type="match status" value="1"/>
</dbReference>
<dbReference type="Pfam" id="PF01546">
    <property type="entry name" value="Peptidase_M20"/>
    <property type="match status" value="1"/>
</dbReference>
<dbReference type="SUPFAM" id="SSF55031">
    <property type="entry name" value="Bacterial exopeptidase dimerisation domain"/>
    <property type="match status" value="1"/>
</dbReference>
<evidence type="ECO:0000313" key="8">
    <source>
        <dbReference type="EMBL" id="OZI38199.1"/>
    </source>
</evidence>
<keyword evidence="7" id="KW-0862">Zinc</keyword>
<dbReference type="NCBIfam" id="NF009527">
    <property type="entry name" value="PRK12891.1"/>
    <property type="match status" value="1"/>
</dbReference>
<dbReference type="Proteomes" id="UP000216020">
    <property type="component" value="Unassembled WGS sequence"/>
</dbReference>
<feature type="binding site" evidence="7">
    <location>
        <position position="92"/>
    </location>
    <ligand>
        <name>Zn(2+)</name>
        <dbReference type="ChEBI" id="CHEBI:29105"/>
        <label>1</label>
    </ligand>
</feature>
<dbReference type="PIRSF" id="PIRSF001235">
    <property type="entry name" value="Amidase_carbamoylase"/>
    <property type="match status" value="1"/>
</dbReference>
<evidence type="ECO:0000313" key="9">
    <source>
        <dbReference type="Proteomes" id="UP000216020"/>
    </source>
</evidence>
<evidence type="ECO:0000256" key="3">
    <source>
        <dbReference type="ARBA" id="ARBA00011738"/>
    </source>
</evidence>
<comment type="cofactor">
    <cofactor evidence="1">
        <name>Mn(2+)</name>
        <dbReference type="ChEBI" id="CHEBI:29035"/>
    </cofactor>
</comment>
<dbReference type="InterPro" id="IPR010158">
    <property type="entry name" value="Amidase_Cbmase"/>
</dbReference>
<name>A0A261SL84_9BORD</name>
<keyword evidence="9" id="KW-1185">Reference proteome</keyword>
<dbReference type="InterPro" id="IPR002933">
    <property type="entry name" value="Peptidase_M20"/>
</dbReference>
<feature type="binding site" evidence="7">
    <location>
        <position position="127"/>
    </location>
    <ligand>
        <name>Zn(2+)</name>
        <dbReference type="ChEBI" id="CHEBI:29105"/>
        <label>2</label>
    </ligand>
</feature>
<dbReference type="PANTHER" id="PTHR32494:SF19">
    <property type="entry name" value="ALLANTOATE DEIMINASE-RELATED"/>
    <property type="match status" value="1"/>
</dbReference>
<keyword evidence="5 8" id="KW-0378">Hydrolase</keyword>
<feature type="binding site" evidence="7">
    <location>
        <position position="192"/>
    </location>
    <ligand>
        <name>Zn(2+)</name>
        <dbReference type="ChEBI" id="CHEBI:29105"/>
        <label>1</label>
    </ligand>
</feature>
<evidence type="ECO:0000256" key="7">
    <source>
        <dbReference type="PIRSR" id="PIRSR001235-1"/>
    </source>
</evidence>
<evidence type="ECO:0000256" key="2">
    <source>
        <dbReference type="ARBA" id="ARBA00006153"/>
    </source>
</evidence>
<dbReference type="OrthoDB" id="9808195at2"/>
<accession>A0A261SL84</accession>
<dbReference type="NCBIfam" id="TIGR01879">
    <property type="entry name" value="hydantase"/>
    <property type="match status" value="1"/>
</dbReference>
<gene>
    <name evidence="8" type="ORF">CAL29_07665</name>
</gene>
<evidence type="ECO:0000256" key="1">
    <source>
        <dbReference type="ARBA" id="ARBA00001936"/>
    </source>
</evidence>
<feature type="binding site" evidence="7">
    <location>
        <position position="81"/>
    </location>
    <ligand>
        <name>Zn(2+)</name>
        <dbReference type="ChEBI" id="CHEBI:29105"/>
        <label>1</label>
    </ligand>
</feature>